<organism evidence="1 2">
    <name type="scientific">Pocillopora meandrina</name>
    <dbReference type="NCBI Taxonomy" id="46732"/>
    <lineage>
        <taxon>Eukaryota</taxon>
        <taxon>Metazoa</taxon>
        <taxon>Cnidaria</taxon>
        <taxon>Anthozoa</taxon>
        <taxon>Hexacorallia</taxon>
        <taxon>Scleractinia</taxon>
        <taxon>Astrocoeniina</taxon>
        <taxon>Pocilloporidae</taxon>
        <taxon>Pocillopora</taxon>
    </lineage>
</organism>
<name>A0AAU9X2B0_9CNID</name>
<keyword evidence="2" id="KW-1185">Reference proteome</keyword>
<evidence type="ECO:0000313" key="1">
    <source>
        <dbReference type="EMBL" id="CAH3133968.1"/>
    </source>
</evidence>
<reference evidence="1 2" key="1">
    <citation type="submission" date="2022-05" db="EMBL/GenBank/DDBJ databases">
        <authorList>
            <consortium name="Genoscope - CEA"/>
            <person name="William W."/>
        </authorList>
    </citation>
    <scope>NUCLEOTIDE SEQUENCE [LARGE SCALE GENOMIC DNA]</scope>
</reference>
<dbReference type="AlphaFoldDB" id="A0AAU9X2B0"/>
<evidence type="ECO:0000313" key="2">
    <source>
        <dbReference type="Proteomes" id="UP001159428"/>
    </source>
</evidence>
<accession>A0AAU9X2B0</accession>
<comment type="caution">
    <text evidence="1">The sequence shown here is derived from an EMBL/GenBank/DDBJ whole genome shotgun (WGS) entry which is preliminary data.</text>
</comment>
<gene>
    <name evidence="1" type="ORF">PMEA_00015622</name>
</gene>
<sequence>MIISQLELGRLCVNQFEATHGGRVDICFNPIFHDLFSEVVPDTHLVQKSKIVISDERTAHVDLDMEQTIWKVVRDKREDSAAITIQN</sequence>
<dbReference type="Proteomes" id="UP001159428">
    <property type="component" value="Unassembled WGS sequence"/>
</dbReference>
<proteinExistence type="predicted"/>
<dbReference type="EMBL" id="CALNXJ010000028">
    <property type="protein sequence ID" value="CAH3133968.1"/>
    <property type="molecule type" value="Genomic_DNA"/>
</dbReference>
<protein>
    <submittedName>
        <fullName evidence="1">Uncharacterized protein</fullName>
    </submittedName>
</protein>